<dbReference type="EMBL" id="BMOF01000001">
    <property type="protein sequence ID" value="GGJ91445.1"/>
    <property type="molecule type" value="Genomic_DNA"/>
</dbReference>
<reference evidence="2" key="1">
    <citation type="journal article" date="2014" name="Int. J. Syst. Evol. Microbiol.">
        <title>Complete genome sequence of Corynebacterium casei LMG S-19264T (=DSM 44701T), isolated from a smear-ripened cheese.</title>
        <authorList>
            <consortium name="US DOE Joint Genome Institute (JGI-PGF)"/>
            <person name="Walter F."/>
            <person name="Albersmeier A."/>
            <person name="Kalinowski J."/>
            <person name="Ruckert C."/>
        </authorList>
    </citation>
    <scope>NUCLEOTIDE SEQUENCE</scope>
    <source>
        <strain evidence="2">JCM 14719</strain>
    </source>
</reference>
<accession>A0A8J3B3B7</accession>
<protein>
    <submittedName>
        <fullName evidence="2">Uncharacterized protein</fullName>
    </submittedName>
</protein>
<dbReference type="InterPro" id="IPR030909">
    <property type="entry name" value="IMEF_cargo"/>
</dbReference>
<name>A0A8J3B3B7_9BACI</name>
<keyword evidence="3" id="KW-1185">Reference proteome</keyword>
<feature type="region of interest" description="Disordered" evidence="1">
    <location>
        <begin position="148"/>
        <end position="186"/>
    </location>
</feature>
<proteinExistence type="predicted"/>
<dbReference type="NCBIfam" id="TIGR04536">
    <property type="entry name" value="geobac_encap"/>
    <property type="match status" value="1"/>
</dbReference>
<dbReference type="GO" id="GO:0140737">
    <property type="term" value="C:encapsulin nanocompartment"/>
    <property type="evidence" value="ECO:0007669"/>
    <property type="project" value="InterPro"/>
</dbReference>
<evidence type="ECO:0000313" key="3">
    <source>
        <dbReference type="Proteomes" id="UP000637720"/>
    </source>
</evidence>
<feature type="compositionally biased region" description="Low complexity" evidence="1">
    <location>
        <begin position="158"/>
        <end position="174"/>
    </location>
</feature>
<evidence type="ECO:0000313" key="2">
    <source>
        <dbReference type="EMBL" id="GGJ91445.1"/>
    </source>
</evidence>
<dbReference type="Proteomes" id="UP000637720">
    <property type="component" value="Unassembled WGS sequence"/>
</dbReference>
<dbReference type="GO" id="GO:0004322">
    <property type="term" value="F:ferroxidase activity"/>
    <property type="evidence" value="ECO:0007669"/>
    <property type="project" value="InterPro"/>
</dbReference>
<reference evidence="2" key="2">
    <citation type="submission" date="2020-09" db="EMBL/GenBank/DDBJ databases">
        <authorList>
            <person name="Sun Q."/>
            <person name="Ohkuma M."/>
        </authorList>
    </citation>
    <scope>NUCLEOTIDE SEQUENCE</scope>
    <source>
        <strain evidence="2">JCM 14719</strain>
    </source>
</reference>
<dbReference type="Pfam" id="PF24309">
    <property type="entry name" value="IMEF_Flp"/>
    <property type="match status" value="1"/>
</dbReference>
<dbReference type="GO" id="GO:0140315">
    <property type="term" value="F:iron ion sequestering activity"/>
    <property type="evidence" value="ECO:0007669"/>
    <property type="project" value="InterPro"/>
</dbReference>
<dbReference type="AlphaFoldDB" id="A0A8J3B3B7"/>
<dbReference type="InterPro" id="IPR009078">
    <property type="entry name" value="Ferritin-like_SF"/>
</dbReference>
<dbReference type="RefSeq" id="WP_054668932.1">
    <property type="nucleotide sequence ID" value="NZ_BMOF01000001.1"/>
</dbReference>
<dbReference type="SUPFAM" id="SSF47240">
    <property type="entry name" value="Ferritin-like"/>
    <property type="match status" value="1"/>
</dbReference>
<organism evidence="2 3">
    <name type="scientific">Calditerricola satsumensis</name>
    <dbReference type="NCBI Taxonomy" id="373054"/>
    <lineage>
        <taxon>Bacteria</taxon>
        <taxon>Bacillati</taxon>
        <taxon>Bacillota</taxon>
        <taxon>Bacilli</taxon>
        <taxon>Bacillales</taxon>
        <taxon>Bacillaceae</taxon>
        <taxon>Calditerricola</taxon>
    </lineage>
</organism>
<sequence length="200" mass="23169">MHQDWEALLPILRRTREAVQEYVQLLRPIIEQAQTDHERLYYHHFLEEEEHHLARLNRFLPRLEKGLREADGNAHNLRDDAVLVQYLALEAFGLHNFIEHLDLALYEFQNLPVSERLRQLRQRTFEDYLQMKELVRALAGEAAFDLDEDEELRPENSPPAASSAESAPPADSAPAQPPVDAHVRPIGRERRFTVGSLIGQ</sequence>
<evidence type="ECO:0000256" key="1">
    <source>
        <dbReference type="SAM" id="MobiDB-lite"/>
    </source>
</evidence>
<comment type="caution">
    <text evidence="2">The sequence shown here is derived from an EMBL/GenBank/DDBJ whole genome shotgun (WGS) entry which is preliminary data.</text>
</comment>
<gene>
    <name evidence="2" type="ORF">GCM10007043_01450</name>
</gene>